<dbReference type="InterPro" id="IPR000571">
    <property type="entry name" value="Znf_CCCH"/>
</dbReference>
<dbReference type="InterPro" id="IPR009145">
    <property type="entry name" value="U2AF_small"/>
</dbReference>
<accession>A0A9P8AH20</accession>
<organism evidence="10 11">
    <name type="scientific">Scheffersomyces spartinae</name>
    <dbReference type="NCBI Taxonomy" id="45513"/>
    <lineage>
        <taxon>Eukaryota</taxon>
        <taxon>Fungi</taxon>
        <taxon>Dikarya</taxon>
        <taxon>Ascomycota</taxon>
        <taxon>Saccharomycotina</taxon>
        <taxon>Pichiomycetes</taxon>
        <taxon>Debaryomycetaceae</taxon>
        <taxon>Scheffersomyces</taxon>
    </lineage>
</organism>
<gene>
    <name evidence="10" type="ORF">KQ657_002398</name>
</gene>
<keyword evidence="5" id="KW-0694">RNA-binding</keyword>
<feature type="domain" description="RRM" evidence="8">
    <location>
        <begin position="34"/>
        <end position="125"/>
    </location>
</feature>
<evidence type="ECO:0000313" key="11">
    <source>
        <dbReference type="Proteomes" id="UP000790833"/>
    </source>
</evidence>
<evidence type="ECO:0000313" key="10">
    <source>
        <dbReference type="EMBL" id="KAG7192041.1"/>
    </source>
</evidence>
<keyword evidence="4 6" id="KW-0862">Zinc</keyword>
<dbReference type="PRINTS" id="PR01848">
    <property type="entry name" value="U2AUXFACTOR"/>
</dbReference>
<comment type="caution">
    <text evidence="10">The sequence shown here is derived from an EMBL/GenBank/DDBJ whole genome shotgun (WGS) entry which is preliminary data.</text>
</comment>
<dbReference type="InterPro" id="IPR000504">
    <property type="entry name" value="RRM_dom"/>
</dbReference>
<dbReference type="RefSeq" id="XP_043047592.1">
    <property type="nucleotide sequence ID" value="XM_043193166.1"/>
</dbReference>
<evidence type="ECO:0000256" key="4">
    <source>
        <dbReference type="ARBA" id="ARBA00022833"/>
    </source>
</evidence>
<feature type="zinc finger region" description="C3H1-type" evidence="6">
    <location>
        <begin position="2"/>
        <end position="30"/>
    </location>
</feature>
<keyword evidence="11" id="KW-1185">Reference proteome</keyword>
<name>A0A9P8AH20_9ASCO</name>
<feature type="region of interest" description="Disordered" evidence="7">
    <location>
        <begin position="189"/>
        <end position="210"/>
    </location>
</feature>
<dbReference type="EMBL" id="JAHMUF010000020">
    <property type="protein sequence ID" value="KAG7192041.1"/>
    <property type="molecule type" value="Genomic_DNA"/>
</dbReference>
<evidence type="ECO:0000256" key="2">
    <source>
        <dbReference type="ARBA" id="ARBA00022737"/>
    </source>
</evidence>
<dbReference type="GO" id="GO:0003723">
    <property type="term" value="F:RNA binding"/>
    <property type="evidence" value="ECO:0007669"/>
    <property type="project" value="UniProtKB-UniRule"/>
</dbReference>
<sequence length="210" mass="23901">MNEDRLVCTFFTKIGACRHGEKCSRKHLKPAVLCTILIPNFYVSPSTDKEGGVEDFFDNFYMDVFVRLAEFGEITGMVVCENANYHLNGNVYVRYKNAESAQRAVIELNQCWFNGRPVHCELSPVENFSDANCRAYDNKSCSREYCNFMHTRRPSGKLKGLLYKAQQKSLVEEKLERVKKMVMEGTTDLKKDPLAPAPTSASTLLESMLN</sequence>
<dbReference type="GO" id="GO:0008270">
    <property type="term" value="F:zinc ion binding"/>
    <property type="evidence" value="ECO:0007669"/>
    <property type="project" value="UniProtKB-KW"/>
</dbReference>
<evidence type="ECO:0000256" key="7">
    <source>
        <dbReference type="SAM" id="MobiDB-lite"/>
    </source>
</evidence>
<dbReference type="SMART" id="SM00361">
    <property type="entry name" value="RRM_1"/>
    <property type="match status" value="1"/>
</dbReference>
<evidence type="ECO:0000259" key="9">
    <source>
        <dbReference type="PROSITE" id="PS50103"/>
    </source>
</evidence>
<dbReference type="Proteomes" id="UP000790833">
    <property type="component" value="Unassembled WGS sequence"/>
</dbReference>
<dbReference type="InterPro" id="IPR003954">
    <property type="entry name" value="RRM_euk-type"/>
</dbReference>
<dbReference type="InterPro" id="IPR012677">
    <property type="entry name" value="Nucleotide-bd_a/b_plait_sf"/>
</dbReference>
<dbReference type="AlphaFoldDB" id="A0A9P8AH20"/>
<evidence type="ECO:0000259" key="8">
    <source>
        <dbReference type="PROSITE" id="PS50102"/>
    </source>
</evidence>
<keyword evidence="1 6" id="KW-0479">Metal-binding</keyword>
<dbReference type="Gene3D" id="3.30.70.330">
    <property type="match status" value="1"/>
</dbReference>
<dbReference type="PANTHER" id="PTHR12620">
    <property type="entry name" value="U2 SNRNP AUXILIARY FACTOR, SMALL SUBUNIT"/>
    <property type="match status" value="1"/>
</dbReference>
<proteinExistence type="predicted"/>
<dbReference type="OrthoDB" id="423462at2759"/>
<dbReference type="SUPFAM" id="SSF54928">
    <property type="entry name" value="RNA-binding domain, RBD"/>
    <property type="match status" value="1"/>
</dbReference>
<keyword evidence="2" id="KW-0677">Repeat</keyword>
<feature type="compositionally biased region" description="Polar residues" evidence="7">
    <location>
        <begin position="199"/>
        <end position="210"/>
    </location>
</feature>
<dbReference type="PROSITE" id="PS50102">
    <property type="entry name" value="RRM"/>
    <property type="match status" value="1"/>
</dbReference>
<dbReference type="GeneID" id="66115772"/>
<evidence type="ECO:0000256" key="1">
    <source>
        <dbReference type="ARBA" id="ARBA00022723"/>
    </source>
</evidence>
<keyword evidence="3 6" id="KW-0863">Zinc-finger</keyword>
<dbReference type="GO" id="GO:0000398">
    <property type="term" value="P:mRNA splicing, via spliceosome"/>
    <property type="evidence" value="ECO:0007669"/>
    <property type="project" value="InterPro"/>
</dbReference>
<feature type="domain" description="C3H1-type" evidence="9">
    <location>
        <begin position="2"/>
        <end position="30"/>
    </location>
</feature>
<evidence type="ECO:0000256" key="5">
    <source>
        <dbReference type="PROSITE-ProRule" id="PRU00176"/>
    </source>
</evidence>
<protein>
    <submittedName>
        <fullName evidence="10">Uncharacterized protein</fullName>
    </submittedName>
</protein>
<dbReference type="InterPro" id="IPR035979">
    <property type="entry name" value="RBD_domain_sf"/>
</dbReference>
<dbReference type="Pfam" id="PF00642">
    <property type="entry name" value="zf-CCCH"/>
    <property type="match status" value="1"/>
</dbReference>
<dbReference type="Pfam" id="PF00076">
    <property type="entry name" value="RRM_1"/>
    <property type="match status" value="1"/>
</dbReference>
<dbReference type="SMART" id="SM00356">
    <property type="entry name" value="ZnF_C3H1"/>
    <property type="match status" value="2"/>
</dbReference>
<dbReference type="PROSITE" id="PS50103">
    <property type="entry name" value="ZF_C3H1"/>
    <property type="match status" value="1"/>
</dbReference>
<evidence type="ECO:0000256" key="6">
    <source>
        <dbReference type="PROSITE-ProRule" id="PRU00723"/>
    </source>
</evidence>
<evidence type="ECO:0000256" key="3">
    <source>
        <dbReference type="ARBA" id="ARBA00022771"/>
    </source>
</evidence>
<dbReference type="GO" id="GO:0089701">
    <property type="term" value="C:U2AF complex"/>
    <property type="evidence" value="ECO:0007669"/>
    <property type="project" value="InterPro"/>
</dbReference>
<reference evidence="10" key="1">
    <citation type="submission" date="2021-03" db="EMBL/GenBank/DDBJ databases">
        <authorList>
            <person name="Palmer J.M."/>
        </authorList>
    </citation>
    <scope>NUCLEOTIDE SEQUENCE</scope>
    <source>
        <strain evidence="10">ARV_011</strain>
    </source>
</reference>